<accession>D3PAX4</accession>
<evidence type="ECO:0000256" key="8">
    <source>
        <dbReference type="ARBA" id="ARBA00023146"/>
    </source>
</evidence>
<evidence type="ECO:0000256" key="5">
    <source>
        <dbReference type="ARBA" id="ARBA00022741"/>
    </source>
</evidence>
<dbReference type="EMBL" id="AP011529">
    <property type="protein sequence ID" value="BAI79747.1"/>
    <property type="molecule type" value="Genomic_DNA"/>
</dbReference>
<comment type="catalytic activity">
    <reaction evidence="9 10">
        <text>tRNA(Gly) + glycine + ATP = glycyl-tRNA(Gly) + AMP + diphosphate</text>
        <dbReference type="Rhea" id="RHEA:16013"/>
        <dbReference type="Rhea" id="RHEA-COMP:9664"/>
        <dbReference type="Rhea" id="RHEA-COMP:9683"/>
        <dbReference type="ChEBI" id="CHEBI:30616"/>
        <dbReference type="ChEBI" id="CHEBI:33019"/>
        <dbReference type="ChEBI" id="CHEBI:57305"/>
        <dbReference type="ChEBI" id="CHEBI:78442"/>
        <dbReference type="ChEBI" id="CHEBI:78522"/>
        <dbReference type="ChEBI" id="CHEBI:456215"/>
        <dbReference type="EC" id="6.1.1.14"/>
    </reaction>
</comment>
<sequence length="682" mass="78656">MSFYILEIGTEEIPASFINPAANFLKEHFKNELEKNRINYSSIESGGTPRRLFLYIENISDRQADLEEEIKGPPANIAFDENGNLTKTALGFAKSKGLDVNTLRSVKTDKGEYLVGTKKVKGEDTVNILKNLVVQTIKNFPFPKSMKWGDKNLRFARPIHWFLSIYNGKVLEFEIEGIKAGNYTFGHRFMANKQIKISSFDEYKAKLKENFVIVDFNERKEIIRSFLNNIGNVFIDEDLLDTVANLVEYPHPILGEFPEHFLQLPKEVLITSMKNHQKYFYREKDGKILNSFVGISNTKPKDDSLIKSGYERVLKARLNDAMFFFENDKKVPLEERMEQLKKVVYQEQLGTSYEKMERFREIALFLAKKLAPNKATTTDRAAFLCKADLMTEMVYEFPELQGVMGREYALIQGEEQLVADAIFEHYLPRFSGDELPKTDEGAFISIADKIDTITGCFIIGLIPTGNNDPYALRRNAIGIINIILNKNYRLSLTELLEKAIDNYKDKLSYQKEEILEKTKEFILTRAKQIATSQYNIRADVFEAVVAVFDDIVQIFNAAKALNEVYEKPEFVTLSTSYKRISNILNKNNWNNTEYKEDLLVESEEKELNKLIKENEEKLNQLLSEEKYNDAINVLLSFSKPVDNFFDNVLVMDKNEEIRNNRLSLLAKLKTLFEKIGELSLIN</sequence>
<dbReference type="GO" id="GO:0006420">
    <property type="term" value="P:arginyl-tRNA aminoacylation"/>
    <property type="evidence" value="ECO:0007669"/>
    <property type="project" value="InterPro"/>
</dbReference>
<dbReference type="NCBIfam" id="TIGR00211">
    <property type="entry name" value="glyS"/>
    <property type="match status" value="1"/>
</dbReference>
<dbReference type="EC" id="6.1.1.14" evidence="10"/>
<evidence type="ECO:0000256" key="3">
    <source>
        <dbReference type="ARBA" id="ARBA00022490"/>
    </source>
</evidence>
<dbReference type="OrthoDB" id="9775440at2"/>
<organism evidence="12 13">
    <name type="scientific">Deferribacter desulfuricans (strain DSM 14783 / JCM 11476 / NBRC 101012 / SSM1)</name>
    <dbReference type="NCBI Taxonomy" id="639282"/>
    <lineage>
        <taxon>Bacteria</taxon>
        <taxon>Pseudomonadati</taxon>
        <taxon>Deferribacterota</taxon>
        <taxon>Deferribacteres</taxon>
        <taxon>Deferribacterales</taxon>
        <taxon>Deferribacteraceae</taxon>
        <taxon>Deferribacter</taxon>
    </lineage>
</organism>
<dbReference type="Proteomes" id="UP000001520">
    <property type="component" value="Chromosome"/>
</dbReference>
<comment type="similarity">
    <text evidence="2 10">Belongs to the class-II aminoacyl-tRNA synthetase family.</text>
</comment>
<dbReference type="eggNOG" id="COG0751">
    <property type="taxonomic scope" value="Bacteria"/>
</dbReference>
<dbReference type="AlphaFoldDB" id="D3PAX4"/>
<comment type="subcellular location">
    <subcellularLocation>
        <location evidence="1 10">Cytoplasm</location>
    </subcellularLocation>
</comment>
<keyword evidence="4 10" id="KW-0436">Ligase</keyword>
<evidence type="ECO:0000313" key="12">
    <source>
        <dbReference type="EMBL" id="BAI79747.1"/>
    </source>
</evidence>
<evidence type="ECO:0000256" key="7">
    <source>
        <dbReference type="ARBA" id="ARBA00022917"/>
    </source>
</evidence>
<dbReference type="GO" id="GO:0004814">
    <property type="term" value="F:arginine-tRNA ligase activity"/>
    <property type="evidence" value="ECO:0007669"/>
    <property type="project" value="InterPro"/>
</dbReference>
<dbReference type="GO" id="GO:0004820">
    <property type="term" value="F:glycine-tRNA ligase activity"/>
    <property type="evidence" value="ECO:0007669"/>
    <property type="project" value="UniProtKB-UniRule"/>
</dbReference>
<dbReference type="Gene3D" id="1.10.730.10">
    <property type="entry name" value="Isoleucyl-tRNA Synthetase, Domain 1"/>
    <property type="match status" value="1"/>
</dbReference>
<dbReference type="PRINTS" id="PR01045">
    <property type="entry name" value="TRNASYNTHGB"/>
</dbReference>
<dbReference type="SUPFAM" id="SSF109604">
    <property type="entry name" value="HD-domain/PDEase-like"/>
    <property type="match status" value="1"/>
</dbReference>
<dbReference type="KEGG" id="ddf:DEFDS_0236"/>
<evidence type="ECO:0000259" key="11">
    <source>
        <dbReference type="Pfam" id="PF05746"/>
    </source>
</evidence>
<dbReference type="GO" id="GO:0006426">
    <property type="term" value="P:glycyl-tRNA aminoacylation"/>
    <property type="evidence" value="ECO:0007669"/>
    <property type="project" value="UniProtKB-UniRule"/>
</dbReference>
<gene>
    <name evidence="10 12" type="primary">glyS</name>
    <name evidence="12" type="ordered locus">DEFDS_0236</name>
</gene>
<dbReference type="HOGENOM" id="CLU_007220_2_2_0"/>
<keyword evidence="6 10" id="KW-0067">ATP-binding</keyword>
<evidence type="ECO:0000256" key="2">
    <source>
        <dbReference type="ARBA" id="ARBA00008226"/>
    </source>
</evidence>
<dbReference type="HAMAP" id="MF_00255">
    <property type="entry name" value="Gly_tRNA_synth_beta"/>
    <property type="match status" value="1"/>
</dbReference>
<dbReference type="InterPro" id="IPR008909">
    <property type="entry name" value="DALR_anticod-bd"/>
</dbReference>
<dbReference type="InterPro" id="IPR015944">
    <property type="entry name" value="Gly-tRNA-synth_bsu"/>
</dbReference>
<keyword evidence="7 10" id="KW-0648">Protein biosynthesis</keyword>
<dbReference type="GO" id="GO:0005829">
    <property type="term" value="C:cytosol"/>
    <property type="evidence" value="ECO:0007669"/>
    <property type="project" value="TreeGrafter"/>
</dbReference>
<evidence type="ECO:0000313" key="13">
    <source>
        <dbReference type="Proteomes" id="UP000001520"/>
    </source>
</evidence>
<dbReference type="STRING" id="639282.DEFDS_0236"/>
<reference evidence="12 13" key="1">
    <citation type="journal article" date="2010" name="DNA Res.">
        <title>Bacterial lifestyle in a deep-sea hydrothermal vent chimney revealed by the genome sequence of the thermophilic bacterium Deferribacter desulfuricans SSM1.</title>
        <authorList>
            <person name="Takaki Y."/>
            <person name="Shimamura S."/>
            <person name="Nakagawa S."/>
            <person name="Fukuhara Y."/>
            <person name="Horikawa H."/>
            <person name="Ankai A."/>
            <person name="Harada T."/>
            <person name="Hosoyama A."/>
            <person name="Oguchi A."/>
            <person name="Fukui S."/>
            <person name="Fujita N."/>
            <person name="Takami H."/>
            <person name="Takai K."/>
        </authorList>
    </citation>
    <scope>NUCLEOTIDE SEQUENCE [LARGE SCALE GENOMIC DNA]</scope>
    <source>
        <strain evidence="13">DSM 14783 / JCM 11476 / NBRC 101012 / SSM1</strain>
    </source>
</reference>
<dbReference type="InterPro" id="IPR006194">
    <property type="entry name" value="Gly-tRNA-synth_heterodimer"/>
</dbReference>
<dbReference type="Pfam" id="PF05746">
    <property type="entry name" value="DALR_1"/>
    <property type="match status" value="1"/>
</dbReference>
<dbReference type="PANTHER" id="PTHR30075">
    <property type="entry name" value="GLYCYL-TRNA SYNTHETASE"/>
    <property type="match status" value="1"/>
</dbReference>
<dbReference type="PROSITE" id="PS50861">
    <property type="entry name" value="AA_TRNA_LIGASE_II_GLYAB"/>
    <property type="match status" value="1"/>
</dbReference>
<keyword evidence="5 10" id="KW-0547">Nucleotide-binding</keyword>
<dbReference type="Pfam" id="PF02092">
    <property type="entry name" value="tRNA_synt_2f"/>
    <property type="match status" value="1"/>
</dbReference>
<keyword evidence="3 10" id="KW-0963">Cytoplasm</keyword>
<evidence type="ECO:0000256" key="4">
    <source>
        <dbReference type="ARBA" id="ARBA00022598"/>
    </source>
</evidence>
<name>D3PAX4_DEFDS</name>
<protein>
    <recommendedName>
        <fullName evidence="10">Glycine--tRNA ligase beta subunit</fullName>
        <ecNumber evidence="10">6.1.1.14</ecNumber>
    </recommendedName>
    <alternativeName>
        <fullName evidence="10">Glycyl-tRNA synthetase beta subunit</fullName>
        <shortName evidence="10">GlyRS</shortName>
    </alternativeName>
</protein>
<feature type="domain" description="DALR anticodon binding" evidence="11">
    <location>
        <begin position="576"/>
        <end position="675"/>
    </location>
</feature>
<dbReference type="PANTHER" id="PTHR30075:SF2">
    <property type="entry name" value="GLYCINE--TRNA LIGASE, CHLOROPLASTIC_MITOCHONDRIAL 2"/>
    <property type="match status" value="1"/>
</dbReference>
<evidence type="ECO:0000256" key="10">
    <source>
        <dbReference type="HAMAP-Rule" id="MF_00255"/>
    </source>
</evidence>
<evidence type="ECO:0000256" key="9">
    <source>
        <dbReference type="ARBA" id="ARBA00047937"/>
    </source>
</evidence>
<keyword evidence="13" id="KW-1185">Reference proteome</keyword>
<keyword evidence="8 10" id="KW-0030">Aminoacyl-tRNA synthetase</keyword>
<comment type="subunit">
    <text evidence="10">Tetramer of two alpha and two beta subunits.</text>
</comment>
<proteinExistence type="inferred from homology"/>
<evidence type="ECO:0000256" key="6">
    <source>
        <dbReference type="ARBA" id="ARBA00022840"/>
    </source>
</evidence>
<dbReference type="GO" id="GO:0005524">
    <property type="term" value="F:ATP binding"/>
    <property type="evidence" value="ECO:0007669"/>
    <property type="project" value="UniProtKB-UniRule"/>
</dbReference>
<evidence type="ECO:0000256" key="1">
    <source>
        <dbReference type="ARBA" id="ARBA00004496"/>
    </source>
</evidence>
<dbReference type="RefSeq" id="WP_013006995.1">
    <property type="nucleotide sequence ID" value="NC_013939.1"/>
</dbReference>